<keyword evidence="2 7" id="KW-1003">Cell membrane</keyword>
<dbReference type="PANTHER" id="PTHR30589">
    <property type="entry name" value="PROLIPOPROTEIN DIACYLGLYCERYL TRANSFERASE"/>
    <property type="match status" value="1"/>
</dbReference>
<comment type="catalytic activity">
    <reaction evidence="7">
        <text>L-cysteinyl-[prolipoprotein] + a 1,2-diacyl-sn-glycero-3-phospho-(1'-sn-glycerol) = an S-1,2-diacyl-sn-glyceryl-L-cysteinyl-[prolipoprotein] + sn-glycerol 1-phosphate + H(+)</text>
        <dbReference type="Rhea" id="RHEA:56712"/>
        <dbReference type="Rhea" id="RHEA-COMP:14679"/>
        <dbReference type="Rhea" id="RHEA-COMP:14680"/>
        <dbReference type="ChEBI" id="CHEBI:15378"/>
        <dbReference type="ChEBI" id="CHEBI:29950"/>
        <dbReference type="ChEBI" id="CHEBI:57685"/>
        <dbReference type="ChEBI" id="CHEBI:64716"/>
        <dbReference type="ChEBI" id="CHEBI:140658"/>
        <dbReference type="EC" id="2.5.1.145"/>
    </reaction>
</comment>
<comment type="pathway">
    <text evidence="7">Protein modification; lipoprotein biosynthesis (diacylglyceryl transfer).</text>
</comment>
<feature type="transmembrane region" description="Helical" evidence="7">
    <location>
        <begin position="236"/>
        <end position="255"/>
    </location>
</feature>
<evidence type="ECO:0000313" key="8">
    <source>
        <dbReference type="EMBL" id="QPI52657.1"/>
    </source>
</evidence>
<dbReference type="EMBL" id="CP065053">
    <property type="protein sequence ID" value="QPI52657.1"/>
    <property type="molecule type" value="Genomic_DNA"/>
</dbReference>
<keyword evidence="9" id="KW-1185">Reference proteome</keyword>
<feature type="transmembrane region" description="Helical" evidence="7">
    <location>
        <begin position="276"/>
        <end position="293"/>
    </location>
</feature>
<evidence type="ECO:0000256" key="6">
    <source>
        <dbReference type="ARBA" id="ARBA00023136"/>
    </source>
</evidence>
<dbReference type="HAMAP" id="MF_01147">
    <property type="entry name" value="Lgt"/>
    <property type="match status" value="1"/>
</dbReference>
<comment type="function">
    <text evidence="7">Catalyzes the transfer of the diacylglyceryl group from phosphatidylglycerol to the sulfhydryl group of the N-terminal cysteine of a prolipoprotein, the first step in the formation of mature lipoproteins.</text>
</comment>
<proteinExistence type="inferred from homology"/>
<dbReference type="Pfam" id="PF01790">
    <property type="entry name" value="LGT"/>
    <property type="match status" value="1"/>
</dbReference>
<sequence>MSYPYLSDVIKDLTGIDLPLPIATFGLLVACAILAGGECLKRELARLYAAGRIGPAHKRVKGEDGVVSEVAVPPQEIVNDLSFIVVLVGVVGARLFHILEHTDQFMADPWSMIFSRSGLSVFGGLILGTVAGVICVRRWKLPIRPLLDAVAPAMMLGYALGRIGCQVSGDGDWGTAANMALKPDWLPTWFWAQTYDNNIFGEVLAAPGVYPTSIYETVMALACFGLLWALRKHRFLSGWLFSVYLVLAGLERLLIEQIRVNPKITLGGLQASQAEIVAVVLTLAGLLGLALLSRRVSAVARPIPAAPQA</sequence>
<feature type="transmembrane region" description="Helical" evidence="7">
    <location>
        <begin position="81"/>
        <end position="99"/>
    </location>
</feature>
<keyword evidence="4 7" id="KW-0812">Transmembrane</keyword>
<feature type="transmembrane region" description="Helical" evidence="7">
    <location>
        <begin position="213"/>
        <end position="230"/>
    </location>
</feature>
<gene>
    <name evidence="7" type="primary">lgt</name>
    <name evidence="8" type="ORF">IV454_14895</name>
</gene>
<keyword evidence="3 7" id="KW-0808">Transferase</keyword>
<dbReference type="InterPro" id="IPR001640">
    <property type="entry name" value="Lgt"/>
</dbReference>
<keyword evidence="6 7" id="KW-0472">Membrane</keyword>
<feature type="transmembrane region" description="Helical" evidence="7">
    <location>
        <begin position="119"/>
        <end position="136"/>
    </location>
</feature>
<evidence type="ECO:0000313" key="9">
    <source>
        <dbReference type="Proteomes" id="UP000662888"/>
    </source>
</evidence>
<evidence type="ECO:0000256" key="7">
    <source>
        <dbReference type="HAMAP-Rule" id="MF_01147"/>
    </source>
</evidence>
<dbReference type="Proteomes" id="UP000662888">
    <property type="component" value="Chromosome"/>
</dbReference>
<comment type="subcellular location">
    <subcellularLocation>
        <location evidence="7">Cell membrane</location>
        <topology evidence="7">Multi-pass membrane protein</topology>
    </subcellularLocation>
</comment>
<accession>A0AA48WJ75</accession>
<feature type="transmembrane region" description="Helical" evidence="7">
    <location>
        <begin position="20"/>
        <end position="40"/>
    </location>
</feature>
<dbReference type="RefSeq" id="WP_206092072.1">
    <property type="nucleotide sequence ID" value="NZ_CP065053.1"/>
</dbReference>
<keyword evidence="5 7" id="KW-1133">Transmembrane helix</keyword>
<dbReference type="GO" id="GO:0016740">
    <property type="term" value="F:transferase activity"/>
    <property type="evidence" value="ECO:0007669"/>
    <property type="project" value="UniProtKB-KW"/>
</dbReference>
<comment type="similarity">
    <text evidence="1 7">Belongs to the Lgt family.</text>
</comment>
<reference evidence="8 9" key="1">
    <citation type="submission" date="2020-11" db="EMBL/GenBank/DDBJ databases">
        <authorList>
            <person name="Sun Q."/>
        </authorList>
    </citation>
    <scope>NUCLEOTIDE SEQUENCE [LARGE SCALE GENOMIC DNA]</scope>
    <source>
        <strain evidence="8 9">P8398</strain>
    </source>
</reference>
<dbReference type="EC" id="2.5.1.145" evidence="7"/>
<evidence type="ECO:0000256" key="5">
    <source>
        <dbReference type="ARBA" id="ARBA00022989"/>
    </source>
</evidence>
<feature type="binding site" evidence="7">
    <location>
        <position position="162"/>
    </location>
    <ligand>
        <name>a 1,2-diacyl-sn-glycero-3-phospho-(1'-sn-glycerol)</name>
        <dbReference type="ChEBI" id="CHEBI:64716"/>
    </ligand>
</feature>
<name>A0AA48WJ75_9BURK</name>
<organism evidence="8 9">
    <name type="scientific">Massilia antarctica</name>
    <dbReference type="NCBI Taxonomy" id="2765360"/>
    <lineage>
        <taxon>Bacteria</taxon>
        <taxon>Pseudomonadati</taxon>
        <taxon>Pseudomonadota</taxon>
        <taxon>Betaproteobacteria</taxon>
        <taxon>Burkholderiales</taxon>
        <taxon>Oxalobacteraceae</taxon>
        <taxon>Telluria group</taxon>
        <taxon>Massilia</taxon>
    </lineage>
</organism>
<evidence type="ECO:0000256" key="3">
    <source>
        <dbReference type="ARBA" id="ARBA00022679"/>
    </source>
</evidence>
<evidence type="ECO:0000256" key="4">
    <source>
        <dbReference type="ARBA" id="ARBA00022692"/>
    </source>
</evidence>
<evidence type="ECO:0000256" key="2">
    <source>
        <dbReference type="ARBA" id="ARBA00022475"/>
    </source>
</evidence>
<dbReference type="PANTHER" id="PTHR30589:SF0">
    <property type="entry name" value="PHOSPHATIDYLGLYCEROL--PROLIPOPROTEIN DIACYLGLYCERYL TRANSFERASE"/>
    <property type="match status" value="1"/>
</dbReference>
<protein>
    <recommendedName>
        <fullName evidence="7">Phosphatidylglycerol--prolipoprotein diacylglyceryl transferase</fullName>
        <ecNumber evidence="7">2.5.1.145</ecNumber>
    </recommendedName>
</protein>
<evidence type="ECO:0000256" key="1">
    <source>
        <dbReference type="ARBA" id="ARBA00007150"/>
    </source>
</evidence>